<dbReference type="Proteomes" id="UP000813461">
    <property type="component" value="Unassembled WGS sequence"/>
</dbReference>
<dbReference type="EMBL" id="JAGMVJ010000034">
    <property type="protein sequence ID" value="KAH7067792.1"/>
    <property type="molecule type" value="Genomic_DNA"/>
</dbReference>
<reference evidence="1" key="1">
    <citation type="journal article" date="2021" name="Nat. Commun.">
        <title>Genetic determinants of endophytism in the Arabidopsis root mycobiome.</title>
        <authorList>
            <person name="Mesny F."/>
            <person name="Miyauchi S."/>
            <person name="Thiergart T."/>
            <person name="Pickel B."/>
            <person name="Atanasova L."/>
            <person name="Karlsson M."/>
            <person name="Huettel B."/>
            <person name="Barry K.W."/>
            <person name="Haridas S."/>
            <person name="Chen C."/>
            <person name="Bauer D."/>
            <person name="Andreopoulos W."/>
            <person name="Pangilinan J."/>
            <person name="LaButti K."/>
            <person name="Riley R."/>
            <person name="Lipzen A."/>
            <person name="Clum A."/>
            <person name="Drula E."/>
            <person name="Henrissat B."/>
            <person name="Kohler A."/>
            <person name="Grigoriev I.V."/>
            <person name="Martin F.M."/>
            <person name="Hacquard S."/>
        </authorList>
    </citation>
    <scope>NUCLEOTIDE SEQUENCE</scope>
    <source>
        <strain evidence="1">MPI-SDFR-AT-0120</strain>
    </source>
</reference>
<gene>
    <name evidence="1" type="ORF">FB567DRAFT_509145</name>
</gene>
<evidence type="ECO:0000313" key="1">
    <source>
        <dbReference type="EMBL" id="KAH7067792.1"/>
    </source>
</evidence>
<keyword evidence="2" id="KW-1185">Reference proteome</keyword>
<evidence type="ECO:0000313" key="2">
    <source>
        <dbReference type="Proteomes" id="UP000813461"/>
    </source>
</evidence>
<comment type="caution">
    <text evidence="1">The sequence shown here is derived from an EMBL/GenBank/DDBJ whole genome shotgun (WGS) entry which is preliminary data.</text>
</comment>
<protein>
    <submittedName>
        <fullName evidence="1">Uncharacterized protein</fullName>
    </submittedName>
</protein>
<sequence>MARLLQRIQVGKTSVKAATKVTMAAIEDHSKYVSRLFANAIHEKLPRELRDMIYDILWTKDLEKYDLFENERPWRATEVSLEGMESLPEDWPSEYGFPPDRRERALGPYPQLHFVNSDWVGDDFAKEAAEAFYRLAGAYIETLNEFYLDDYFDYDNFAAGVEPRLSITSITFFLDVCIRKDKTPDLWGTNHEQYTKLHLSPGGIEAIFGPQPTKMPNITFVIKDEGYDRAIDILERSLPLHHQLKELGASITTILRVPFWINGRSLKVADLGTILELPQPEWEGRILQEYKRQDPEAYSQVEPSIQSVFAYRRNRKDLKLGSE</sequence>
<organism evidence="1 2">
    <name type="scientific">Paraphoma chrysanthemicola</name>
    <dbReference type="NCBI Taxonomy" id="798071"/>
    <lineage>
        <taxon>Eukaryota</taxon>
        <taxon>Fungi</taxon>
        <taxon>Dikarya</taxon>
        <taxon>Ascomycota</taxon>
        <taxon>Pezizomycotina</taxon>
        <taxon>Dothideomycetes</taxon>
        <taxon>Pleosporomycetidae</taxon>
        <taxon>Pleosporales</taxon>
        <taxon>Pleosporineae</taxon>
        <taxon>Phaeosphaeriaceae</taxon>
        <taxon>Paraphoma</taxon>
    </lineage>
</organism>
<dbReference type="OrthoDB" id="3794622at2759"/>
<name>A0A8K0VS27_9PLEO</name>
<dbReference type="AlphaFoldDB" id="A0A8K0VS27"/>
<proteinExistence type="predicted"/>
<accession>A0A8K0VS27</accession>